<sequence length="95" mass="10658">MLDIRWALLAQADLKRIASYYQRVDPSIAVDLAERIVRAARLLSELPRAGQATQSAGRRRWRVPGTQYLIFYPIAAGHVPILRVLHGAQLLAGRL</sequence>
<name>A0A840YQJ4_9SPHN</name>
<accession>A0A840YQJ4</accession>
<evidence type="ECO:0000313" key="3">
    <source>
        <dbReference type="EMBL" id="MBB5711261.1"/>
    </source>
</evidence>
<comment type="caution">
    <text evidence="3">The sequence shown here is derived from an EMBL/GenBank/DDBJ whole genome shotgun (WGS) entry which is preliminary data.</text>
</comment>
<dbReference type="PANTHER" id="PTHR33755:SF6">
    <property type="entry name" value="PLASMID STABILIZATION SYSTEM PROTEIN"/>
    <property type="match status" value="1"/>
</dbReference>
<keyword evidence="4" id="KW-1185">Reference proteome</keyword>
<dbReference type="InterPro" id="IPR007712">
    <property type="entry name" value="RelE/ParE_toxin"/>
</dbReference>
<gene>
    <name evidence="3" type="ORF">FHT02_002502</name>
</gene>
<organism evidence="3 4">
    <name type="scientific">Sphingomonas xinjiangensis</name>
    <dbReference type="NCBI Taxonomy" id="643568"/>
    <lineage>
        <taxon>Bacteria</taxon>
        <taxon>Pseudomonadati</taxon>
        <taxon>Pseudomonadota</taxon>
        <taxon>Alphaproteobacteria</taxon>
        <taxon>Sphingomonadales</taxon>
        <taxon>Sphingomonadaceae</taxon>
        <taxon>Sphingomonas</taxon>
    </lineage>
</organism>
<keyword evidence="2" id="KW-1277">Toxin-antitoxin system</keyword>
<dbReference type="Gene3D" id="3.30.2310.20">
    <property type="entry name" value="RelE-like"/>
    <property type="match status" value="1"/>
</dbReference>
<evidence type="ECO:0000256" key="2">
    <source>
        <dbReference type="ARBA" id="ARBA00022649"/>
    </source>
</evidence>
<evidence type="ECO:0000256" key="1">
    <source>
        <dbReference type="ARBA" id="ARBA00006226"/>
    </source>
</evidence>
<comment type="similarity">
    <text evidence="1">Belongs to the RelE toxin family.</text>
</comment>
<dbReference type="Pfam" id="PF05016">
    <property type="entry name" value="ParE_toxin"/>
    <property type="match status" value="1"/>
</dbReference>
<proteinExistence type="inferred from homology"/>
<protein>
    <submittedName>
        <fullName evidence="3">Toxin ParE1/3/4</fullName>
    </submittedName>
</protein>
<dbReference type="RefSeq" id="WP_184087913.1">
    <property type="nucleotide sequence ID" value="NZ_JACIJF010000006.1"/>
</dbReference>
<evidence type="ECO:0000313" key="4">
    <source>
        <dbReference type="Proteomes" id="UP000527143"/>
    </source>
</evidence>
<dbReference type="Proteomes" id="UP000527143">
    <property type="component" value="Unassembled WGS sequence"/>
</dbReference>
<dbReference type="AlphaFoldDB" id="A0A840YQJ4"/>
<dbReference type="PANTHER" id="PTHR33755">
    <property type="entry name" value="TOXIN PARE1-RELATED"/>
    <property type="match status" value="1"/>
</dbReference>
<dbReference type="InterPro" id="IPR051803">
    <property type="entry name" value="TA_system_RelE-like_toxin"/>
</dbReference>
<dbReference type="InterPro" id="IPR035093">
    <property type="entry name" value="RelE/ParE_toxin_dom_sf"/>
</dbReference>
<reference evidence="3 4" key="1">
    <citation type="submission" date="2020-08" db="EMBL/GenBank/DDBJ databases">
        <title>Genomic Encyclopedia of Type Strains, Phase IV (KMG-IV): sequencing the most valuable type-strain genomes for metagenomic binning, comparative biology and taxonomic classification.</title>
        <authorList>
            <person name="Goeker M."/>
        </authorList>
    </citation>
    <scope>NUCLEOTIDE SEQUENCE [LARGE SCALE GENOMIC DNA]</scope>
    <source>
        <strain evidence="3 4">DSM 26736</strain>
    </source>
</reference>
<dbReference type="EMBL" id="JACIJF010000006">
    <property type="protein sequence ID" value="MBB5711261.1"/>
    <property type="molecule type" value="Genomic_DNA"/>
</dbReference>